<dbReference type="AlphaFoldDB" id="A0A7C5TGJ5"/>
<dbReference type="EMBL" id="DRUB01000051">
    <property type="protein sequence ID" value="HHR95793.1"/>
    <property type="molecule type" value="Genomic_DNA"/>
</dbReference>
<evidence type="ECO:0000313" key="2">
    <source>
        <dbReference type="EMBL" id="HHR95793.1"/>
    </source>
</evidence>
<organism evidence="1">
    <name type="scientific">Ignisphaera aggregans</name>
    <dbReference type="NCBI Taxonomy" id="334771"/>
    <lineage>
        <taxon>Archaea</taxon>
        <taxon>Thermoproteota</taxon>
        <taxon>Thermoprotei</taxon>
        <taxon>Desulfurococcales</taxon>
        <taxon>Desulfurococcaceae</taxon>
        <taxon>Ignisphaera</taxon>
    </lineage>
</organism>
<name>A0A7C5TGJ5_9CREN</name>
<accession>A0A7C5TGJ5</accession>
<proteinExistence type="predicted"/>
<gene>
    <name evidence="2" type="ORF">ENL47_02985</name>
    <name evidence="1" type="ORF">ENM84_01175</name>
</gene>
<protein>
    <submittedName>
        <fullName evidence="1">Uncharacterized protein</fullName>
    </submittedName>
</protein>
<dbReference type="EMBL" id="DRZI01000036">
    <property type="protein sequence ID" value="HHP81255.1"/>
    <property type="molecule type" value="Genomic_DNA"/>
</dbReference>
<sequence>MVKVDKVISVKDETTFLAKGIKALRYSSCAKLLRVFKNPQLGTELAECMDKGPAYIVKFKNYTVVLLPDHSHVVEAKSKEEAEEVISELSKAIA</sequence>
<evidence type="ECO:0000313" key="1">
    <source>
        <dbReference type="EMBL" id="HHP81255.1"/>
    </source>
</evidence>
<comment type="caution">
    <text evidence="1">The sequence shown here is derived from an EMBL/GenBank/DDBJ whole genome shotgun (WGS) entry which is preliminary data.</text>
</comment>
<reference evidence="1" key="1">
    <citation type="journal article" date="2020" name="mSystems">
        <title>Genome- and Community-Level Interaction Insights into Carbon Utilization and Element Cycling Functions of Hydrothermarchaeota in Hydrothermal Sediment.</title>
        <authorList>
            <person name="Zhou Z."/>
            <person name="Liu Y."/>
            <person name="Xu W."/>
            <person name="Pan J."/>
            <person name="Luo Z.H."/>
            <person name="Li M."/>
        </authorList>
    </citation>
    <scope>NUCLEOTIDE SEQUENCE [LARGE SCALE GENOMIC DNA]</scope>
    <source>
        <strain evidence="2">SpSt-1</strain>
        <strain evidence="1">SpSt-1121</strain>
    </source>
</reference>